<evidence type="ECO:0000313" key="2">
    <source>
        <dbReference type="EMBL" id="MSS15928.1"/>
    </source>
</evidence>
<reference evidence="2 3" key="1">
    <citation type="submission" date="2019-08" db="EMBL/GenBank/DDBJ databases">
        <title>In-depth cultivation of the pig gut microbiome towards novel bacterial diversity and tailored functional studies.</title>
        <authorList>
            <person name="Wylensek D."/>
            <person name="Hitch T.C.A."/>
            <person name="Clavel T."/>
        </authorList>
    </citation>
    <scope>NUCLEOTIDE SEQUENCE [LARGE SCALE GENOMIC DNA]</scope>
    <source>
        <strain evidence="2 3">Oil+RF-744-WCA-WT-11</strain>
    </source>
</reference>
<sequence length="274" mass="30304">MELKKAFFQKTMAVVLALLLLLVILQAREAIGIGLLSLRYKGAGNPQLTASSAFVRWMGADTSSFWSTLFYFMFPLFATLPFGWSLSSEKKTGYTGILIGRVGRKKYFTAKAVAVFLAGAVVILLSLLMNFLLVSMYLPCLTPEVVYPYGALFQKSMWSGLYYEEPGLYVFLYILLDSFYGGVLALLSVTAAFYGAGRTTAVLVPFILYTAMEYIDSNFLTFLGTGYDFSPAKFLRAMPMANNHNGLIAASEAGVLLLFMVSTIMRKGRKYEAV</sequence>
<organism evidence="2 3">
    <name type="scientific">Porcincola intestinalis</name>
    <dbReference type="NCBI Taxonomy" id="2606632"/>
    <lineage>
        <taxon>Bacteria</taxon>
        <taxon>Bacillati</taxon>
        <taxon>Bacillota</taxon>
        <taxon>Clostridia</taxon>
        <taxon>Lachnospirales</taxon>
        <taxon>Lachnospiraceae</taxon>
        <taxon>Porcincola</taxon>
    </lineage>
</organism>
<keyword evidence="1" id="KW-1133">Transmembrane helix</keyword>
<gene>
    <name evidence="2" type="ORF">FYJ35_12960</name>
</gene>
<feature type="transmembrane region" description="Helical" evidence="1">
    <location>
        <begin position="206"/>
        <end position="227"/>
    </location>
</feature>
<proteinExistence type="predicted"/>
<feature type="transmembrane region" description="Helical" evidence="1">
    <location>
        <begin position="247"/>
        <end position="265"/>
    </location>
</feature>
<feature type="transmembrane region" description="Helical" evidence="1">
    <location>
        <begin position="168"/>
        <end position="194"/>
    </location>
</feature>
<evidence type="ECO:0000313" key="3">
    <source>
        <dbReference type="Proteomes" id="UP000481852"/>
    </source>
</evidence>
<keyword evidence="1" id="KW-0472">Membrane</keyword>
<keyword evidence="3" id="KW-1185">Reference proteome</keyword>
<dbReference type="Proteomes" id="UP000481852">
    <property type="component" value="Unassembled WGS sequence"/>
</dbReference>
<dbReference type="EMBL" id="VULZ01000018">
    <property type="protein sequence ID" value="MSS15928.1"/>
    <property type="molecule type" value="Genomic_DNA"/>
</dbReference>
<dbReference type="AlphaFoldDB" id="A0A6L5X9B9"/>
<keyword evidence="1" id="KW-0812">Transmembrane</keyword>
<accession>A0A6L5X9B9</accession>
<name>A0A6L5X9B9_9FIRM</name>
<feature type="transmembrane region" description="Helical" evidence="1">
    <location>
        <begin position="108"/>
        <end position="138"/>
    </location>
</feature>
<protein>
    <submittedName>
        <fullName evidence="2">Uncharacterized protein</fullName>
    </submittedName>
</protein>
<comment type="caution">
    <text evidence="2">The sequence shown here is derived from an EMBL/GenBank/DDBJ whole genome shotgun (WGS) entry which is preliminary data.</text>
</comment>
<evidence type="ECO:0000256" key="1">
    <source>
        <dbReference type="SAM" id="Phobius"/>
    </source>
</evidence>
<feature type="transmembrane region" description="Helical" evidence="1">
    <location>
        <begin position="65"/>
        <end position="87"/>
    </location>
</feature>